<name>J5KBR7_9GAMM</name>
<gene>
    <name evidence="1" type="ORF">NT01SARS_1203</name>
</gene>
<dbReference type="Proteomes" id="UP000010305">
    <property type="component" value="Unassembled WGS sequence"/>
</dbReference>
<sequence length="43" mass="5435">MDICIHNMIYELQKNFLFSFFIYFGWLWRKRSLDILETKFTLI</sequence>
<accession>J5KBR7</accession>
<dbReference type="HOGENOM" id="CLU_3239438_0_0_6"/>
<dbReference type="AlphaFoldDB" id="J5KBR7"/>
<evidence type="ECO:0000313" key="2">
    <source>
        <dbReference type="Proteomes" id="UP000010305"/>
    </source>
</evidence>
<proteinExistence type="predicted"/>
<organism evidence="1 2">
    <name type="scientific">SAR86 cluster bacterium SAR86A</name>
    <dbReference type="NCBI Taxonomy" id="1123866"/>
    <lineage>
        <taxon>Bacteria</taxon>
        <taxon>Pseudomonadati</taxon>
        <taxon>Pseudomonadota</taxon>
        <taxon>Gammaproteobacteria</taxon>
        <taxon>SAR86 cluster</taxon>
    </lineage>
</organism>
<dbReference type="EMBL" id="JH611157">
    <property type="protein sequence ID" value="EJP71396.1"/>
    <property type="molecule type" value="Genomic_DNA"/>
</dbReference>
<evidence type="ECO:0000313" key="1">
    <source>
        <dbReference type="EMBL" id="EJP71396.1"/>
    </source>
</evidence>
<protein>
    <submittedName>
        <fullName evidence="1">Uncharacterized protein</fullName>
    </submittedName>
</protein>
<reference evidence="1 2" key="1">
    <citation type="journal article" date="2012" name="ISME J.">
        <title>Genomic insights to SAR86, an abundant and uncultivated marine bacterial lineage.</title>
        <authorList>
            <person name="Dupont C.L."/>
            <person name="Rusch D.B."/>
            <person name="Yooseph S."/>
            <person name="Lombardo M.J."/>
            <person name="Richter R.A."/>
            <person name="Valas R."/>
            <person name="Novotny M."/>
            <person name="Yee-Greenbaum J."/>
            <person name="Selengut J.D."/>
            <person name="Haft D.H."/>
            <person name="Halpern A.L."/>
            <person name="Lasken R.S."/>
            <person name="Nealson K."/>
            <person name="Friedman R."/>
            <person name="Venter J.C."/>
        </authorList>
    </citation>
    <scope>NUCLEOTIDE SEQUENCE [LARGE SCALE GENOMIC DNA]</scope>
</reference>